<evidence type="ECO:0000313" key="1">
    <source>
        <dbReference type="EMBL" id="MEK7949013.1"/>
    </source>
</evidence>
<dbReference type="Proteomes" id="UP001371305">
    <property type="component" value="Unassembled WGS sequence"/>
</dbReference>
<dbReference type="EMBL" id="JBBUKT010000001">
    <property type="protein sequence ID" value="MEK7949013.1"/>
    <property type="molecule type" value="Genomic_DNA"/>
</dbReference>
<dbReference type="RefSeq" id="WP_341402379.1">
    <property type="nucleotide sequence ID" value="NZ_JBBUKT010000001.1"/>
</dbReference>
<protein>
    <submittedName>
        <fullName evidence="1">Uncharacterized protein</fullName>
    </submittedName>
</protein>
<evidence type="ECO:0000313" key="2">
    <source>
        <dbReference type="Proteomes" id="UP001371305"/>
    </source>
</evidence>
<proteinExistence type="predicted"/>
<name>A0ABU9AN82_9BACT</name>
<keyword evidence="2" id="KW-1185">Reference proteome</keyword>
<comment type="caution">
    <text evidence="1">The sequence shown here is derived from an EMBL/GenBank/DDBJ whole genome shotgun (WGS) entry which is preliminary data.</text>
</comment>
<reference evidence="1 2" key="1">
    <citation type="submission" date="2024-04" db="EMBL/GenBank/DDBJ databases">
        <title>Luteolibacter sp. isolated from soil.</title>
        <authorList>
            <person name="An J."/>
        </authorList>
    </citation>
    <scope>NUCLEOTIDE SEQUENCE [LARGE SCALE GENOMIC DNA]</scope>
    <source>
        <strain evidence="1 2">Y139</strain>
    </source>
</reference>
<gene>
    <name evidence="1" type="ORF">WKV53_00820</name>
</gene>
<sequence length="142" mass="15793">MDNRCPDCQSPLHSFRRGACLCVECSSPSCPWGAVTTFPIPIFIDHIRYSIVIPALPEATPAVLIELNKRFTHGIPVTRSLATRGELPPFEARAHEVWHEAHRLRDAGIPFRIEPDYPFDLDVPETAFGPPDGHLSDEPASI</sequence>
<accession>A0ABU9AN82</accession>
<organism evidence="1 2">
    <name type="scientific">Luteolibacter soli</name>
    <dbReference type="NCBI Taxonomy" id="3135280"/>
    <lineage>
        <taxon>Bacteria</taxon>
        <taxon>Pseudomonadati</taxon>
        <taxon>Verrucomicrobiota</taxon>
        <taxon>Verrucomicrobiia</taxon>
        <taxon>Verrucomicrobiales</taxon>
        <taxon>Verrucomicrobiaceae</taxon>
        <taxon>Luteolibacter</taxon>
    </lineage>
</organism>